<gene>
    <name evidence="1" type="ORF">HMPREF0908_0910</name>
</gene>
<evidence type="ECO:0000313" key="2">
    <source>
        <dbReference type="Proteomes" id="UP000005309"/>
    </source>
</evidence>
<dbReference type="Proteomes" id="UP000005309">
    <property type="component" value="Unassembled WGS sequence"/>
</dbReference>
<dbReference type="STRING" id="638302.HMPREF0908_0910"/>
<proteinExistence type="predicted"/>
<protein>
    <submittedName>
        <fullName evidence="1">Uncharacterized protein</fullName>
    </submittedName>
</protein>
<name>C4V316_9FIRM</name>
<comment type="caution">
    <text evidence="1">The sequence shown here is derived from an EMBL/GenBank/DDBJ whole genome shotgun (WGS) entry which is preliminary data.</text>
</comment>
<dbReference type="HOGENOM" id="CLU_3122548_0_0_9"/>
<dbReference type="EMBL" id="ACLA01000012">
    <property type="protein sequence ID" value="EEQ48754.1"/>
    <property type="molecule type" value="Genomic_DNA"/>
</dbReference>
<evidence type="ECO:0000313" key="1">
    <source>
        <dbReference type="EMBL" id="EEQ48754.1"/>
    </source>
</evidence>
<keyword evidence="2" id="KW-1185">Reference proteome</keyword>
<accession>C4V316</accession>
<sequence>MRERSGDGMRLFVCSIIAAAAAMLCFGSCLSFAREADNIQTGTDAAEERR</sequence>
<organism evidence="1 2">
    <name type="scientific">Selenomonas flueggei ATCC 43531</name>
    <dbReference type="NCBI Taxonomy" id="638302"/>
    <lineage>
        <taxon>Bacteria</taxon>
        <taxon>Bacillati</taxon>
        <taxon>Bacillota</taxon>
        <taxon>Negativicutes</taxon>
        <taxon>Selenomonadales</taxon>
        <taxon>Selenomonadaceae</taxon>
        <taxon>Selenomonas</taxon>
    </lineage>
</organism>
<reference evidence="1 2" key="1">
    <citation type="submission" date="2009-04" db="EMBL/GenBank/DDBJ databases">
        <authorList>
            <person name="Qin X."/>
            <person name="Bachman B."/>
            <person name="Battles P."/>
            <person name="Bell A."/>
            <person name="Bess C."/>
            <person name="Bickham C."/>
            <person name="Chaboub L."/>
            <person name="Chen D."/>
            <person name="Coyle M."/>
            <person name="Deiros D.R."/>
            <person name="Dinh H."/>
            <person name="Forbes L."/>
            <person name="Fowler G."/>
            <person name="Francisco L."/>
            <person name="Fu Q."/>
            <person name="Gubbala S."/>
            <person name="Hale W."/>
            <person name="Han Y."/>
            <person name="Hemphill L."/>
            <person name="Highlander S.K."/>
            <person name="Hirani K."/>
            <person name="Hogues M."/>
            <person name="Jackson L."/>
            <person name="Jakkamsetti A."/>
            <person name="Javaid M."/>
            <person name="Jiang H."/>
            <person name="Korchina V."/>
            <person name="Kovar C."/>
            <person name="Lara F."/>
            <person name="Lee S."/>
            <person name="Mata R."/>
            <person name="Mathew T."/>
            <person name="Moen C."/>
            <person name="Morales K."/>
            <person name="Munidasa M."/>
            <person name="Nazareth L."/>
            <person name="Ngo R."/>
            <person name="Nguyen L."/>
            <person name="Okwuonu G."/>
            <person name="Ongeri F."/>
            <person name="Patil S."/>
            <person name="Petrosino J."/>
            <person name="Pham C."/>
            <person name="Pham P."/>
            <person name="Pu L.-L."/>
            <person name="Puazo M."/>
            <person name="Raj R."/>
            <person name="Reid J."/>
            <person name="Rouhana J."/>
            <person name="Saada N."/>
            <person name="Shang Y."/>
            <person name="Simmons D."/>
            <person name="Thornton R."/>
            <person name="Warren J."/>
            <person name="Weissenberger G."/>
            <person name="Zhang J."/>
            <person name="Zhang L."/>
            <person name="Zhou C."/>
            <person name="Zhu D."/>
            <person name="Muzny D."/>
            <person name="Worley K."/>
            <person name="Gibbs R."/>
        </authorList>
    </citation>
    <scope>NUCLEOTIDE SEQUENCE [LARGE SCALE GENOMIC DNA]</scope>
    <source>
        <strain evidence="1 2">ATCC 43531</strain>
    </source>
</reference>
<dbReference type="RefSeq" id="WP_006689644.1">
    <property type="nucleotide sequence ID" value="NZ_GG694006.1"/>
</dbReference>
<dbReference type="AlphaFoldDB" id="C4V316"/>